<accession>A0A9Q0K1A5</accession>
<name>A0A9Q0K1A5_9MAGN</name>
<evidence type="ECO:0000313" key="1">
    <source>
        <dbReference type="EMBL" id="KAJ4958265.1"/>
    </source>
</evidence>
<sequence length="187" mass="19604">MSMSCGLPSLAFGVGAVGLAEDMEEDRGSLLGAMSVQSMSAALEEGVVPVSKGQKSTVLPSMRCKEVFYWWLWRMPVFGAGINPRRNILESLAQSGSLVKSSIQVGLASDVGCSLDSDVSVAVGFRPGFVEGKEGTMVSQHGLVGGNLQARRGGRSFSEVVARPRIPDLGALPNPIVEGGITRVVIP</sequence>
<organism evidence="1 2">
    <name type="scientific">Protea cynaroides</name>
    <dbReference type="NCBI Taxonomy" id="273540"/>
    <lineage>
        <taxon>Eukaryota</taxon>
        <taxon>Viridiplantae</taxon>
        <taxon>Streptophyta</taxon>
        <taxon>Embryophyta</taxon>
        <taxon>Tracheophyta</taxon>
        <taxon>Spermatophyta</taxon>
        <taxon>Magnoliopsida</taxon>
        <taxon>Proteales</taxon>
        <taxon>Proteaceae</taxon>
        <taxon>Protea</taxon>
    </lineage>
</organism>
<reference evidence="1" key="1">
    <citation type="journal article" date="2023" name="Plant J.">
        <title>The genome of the king protea, Protea cynaroides.</title>
        <authorList>
            <person name="Chang J."/>
            <person name="Duong T.A."/>
            <person name="Schoeman C."/>
            <person name="Ma X."/>
            <person name="Roodt D."/>
            <person name="Barker N."/>
            <person name="Li Z."/>
            <person name="Van de Peer Y."/>
            <person name="Mizrachi E."/>
        </authorList>
    </citation>
    <scope>NUCLEOTIDE SEQUENCE</scope>
    <source>
        <tissue evidence="1">Young leaves</tissue>
    </source>
</reference>
<proteinExistence type="predicted"/>
<dbReference type="EMBL" id="JAMYWD010000010">
    <property type="protein sequence ID" value="KAJ4958265.1"/>
    <property type="molecule type" value="Genomic_DNA"/>
</dbReference>
<evidence type="ECO:0000313" key="2">
    <source>
        <dbReference type="Proteomes" id="UP001141806"/>
    </source>
</evidence>
<gene>
    <name evidence="1" type="ORF">NE237_025376</name>
</gene>
<protein>
    <submittedName>
        <fullName evidence="1">Uncharacterized protein</fullName>
    </submittedName>
</protein>
<comment type="caution">
    <text evidence="1">The sequence shown here is derived from an EMBL/GenBank/DDBJ whole genome shotgun (WGS) entry which is preliminary data.</text>
</comment>
<keyword evidence="2" id="KW-1185">Reference proteome</keyword>
<dbReference type="AlphaFoldDB" id="A0A9Q0K1A5"/>
<dbReference type="Proteomes" id="UP001141806">
    <property type="component" value="Unassembled WGS sequence"/>
</dbReference>